<evidence type="ECO:0000256" key="10">
    <source>
        <dbReference type="RuleBase" id="RU000461"/>
    </source>
</evidence>
<name>A0AAD7BFE2_MYCRO</name>
<keyword evidence="4 9" id="KW-0349">Heme</keyword>
<evidence type="ECO:0000256" key="1">
    <source>
        <dbReference type="ARBA" id="ARBA00001971"/>
    </source>
</evidence>
<dbReference type="InterPro" id="IPR036396">
    <property type="entry name" value="Cyt_P450_sf"/>
</dbReference>
<dbReference type="GO" id="GO:0016705">
    <property type="term" value="F:oxidoreductase activity, acting on paired donors, with incorporation or reduction of molecular oxygen"/>
    <property type="evidence" value="ECO:0007669"/>
    <property type="project" value="InterPro"/>
</dbReference>
<keyword evidence="6 10" id="KW-0560">Oxidoreductase</keyword>
<accession>A0AAD7BFE2</accession>
<sequence length="458" mass="51407">MPKDHEWKTFSEWAKTYGDCIYFHILGQPIVILDSLAAAQDLLNQRSAIYSSRPSLVMAGDLTGFSRGLGLLPYSPRFLSLRRLIHKELTGNMLQKYWPLHEEESRILINKILLDPALFLDSIRHYSGSVILRVAYGYQTAPENDKFLVLAEQVMGAFSLASQPGAWTVDVIPWLRHLPSWIPGMKFKRTAAIWAKLHMQVVDAPFEWALTHQDSSLLVQPNFVSTILSHSPDALSEDDRDLLLWASASLFGGGADTTVAVLSTFFLAMALYPEVQAAAQAELAKVVPSGRLPQLSDRPSLPYIECVMREVLRWKPIAPLGLPHLLTKDDIYRDYDLPAGSIVMVNVWSILRDPLIFPDPEEFRPERFMNDKRALDTVACIFGFGRRACPGVHFAEASMFIAIATALSQCNISDPINSRGERVRNDVEYQTGTISHPEKFRCNITPRVKDGVLKEVSS</sequence>
<dbReference type="GO" id="GO:0004497">
    <property type="term" value="F:monooxygenase activity"/>
    <property type="evidence" value="ECO:0007669"/>
    <property type="project" value="UniProtKB-KW"/>
</dbReference>
<dbReference type="InterPro" id="IPR017972">
    <property type="entry name" value="Cyt_P450_CS"/>
</dbReference>
<dbReference type="GO" id="GO:0020037">
    <property type="term" value="F:heme binding"/>
    <property type="evidence" value="ECO:0007669"/>
    <property type="project" value="InterPro"/>
</dbReference>
<dbReference type="InterPro" id="IPR001128">
    <property type="entry name" value="Cyt_P450"/>
</dbReference>
<dbReference type="PANTHER" id="PTHR46300:SF7">
    <property type="entry name" value="P450, PUTATIVE (EUROFUNG)-RELATED"/>
    <property type="match status" value="1"/>
</dbReference>
<dbReference type="PRINTS" id="PR00385">
    <property type="entry name" value="P450"/>
</dbReference>
<dbReference type="GO" id="GO:0005506">
    <property type="term" value="F:iron ion binding"/>
    <property type="evidence" value="ECO:0007669"/>
    <property type="project" value="InterPro"/>
</dbReference>
<proteinExistence type="inferred from homology"/>
<keyword evidence="7 9" id="KW-0408">Iron</keyword>
<evidence type="ECO:0000256" key="5">
    <source>
        <dbReference type="ARBA" id="ARBA00022723"/>
    </source>
</evidence>
<comment type="pathway">
    <text evidence="2">Secondary metabolite biosynthesis.</text>
</comment>
<keyword evidence="8 10" id="KW-0503">Monooxygenase</keyword>
<dbReference type="PRINTS" id="PR00463">
    <property type="entry name" value="EP450I"/>
</dbReference>
<dbReference type="Proteomes" id="UP001221757">
    <property type="component" value="Unassembled WGS sequence"/>
</dbReference>
<protein>
    <submittedName>
        <fullName evidence="11">Cytochrome P450</fullName>
    </submittedName>
</protein>
<dbReference type="Gene3D" id="1.10.630.10">
    <property type="entry name" value="Cytochrome P450"/>
    <property type="match status" value="1"/>
</dbReference>
<comment type="caution">
    <text evidence="11">The sequence shown here is derived from an EMBL/GenBank/DDBJ whole genome shotgun (WGS) entry which is preliminary data.</text>
</comment>
<feature type="binding site" description="axial binding residue" evidence="9">
    <location>
        <position position="389"/>
    </location>
    <ligand>
        <name>heme</name>
        <dbReference type="ChEBI" id="CHEBI:30413"/>
    </ligand>
    <ligandPart>
        <name>Fe</name>
        <dbReference type="ChEBI" id="CHEBI:18248"/>
    </ligandPart>
</feature>
<evidence type="ECO:0000256" key="9">
    <source>
        <dbReference type="PIRSR" id="PIRSR602401-1"/>
    </source>
</evidence>
<comment type="similarity">
    <text evidence="3 10">Belongs to the cytochrome P450 family.</text>
</comment>
<evidence type="ECO:0000313" key="11">
    <source>
        <dbReference type="EMBL" id="KAJ7618949.1"/>
    </source>
</evidence>
<dbReference type="InterPro" id="IPR002401">
    <property type="entry name" value="Cyt_P450_E_grp-I"/>
</dbReference>
<evidence type="ECO:0000313" key="12">
    <source>
        <dbReference type="Proteomes" id="UP001221757"/>
    </source>
</evidence>
<evidence type="ECO:0000256" key="6">
    <source>
        <dbReference type="ARBA" id="ARBA00023002"/>
    </source>
</evidence>
<dbReference type="AlphaFoldDB" id="A0AAD7BFE2"/>
<dbReference type="SUPFAM" id="SSF48264">
    <property type="entry name" value="Cytochrome P450"/>
    <property type="match status" value="1"/>
</dbReference>
<dbReference type="Pfam" id="PF00067">
    <property type="entry name" value="p450"/>
    <property type="match status" value="1"/>
</dbReference>
<evidence type="ECO:0000256" key="4">
    <source>
        <dbReference type="ARBA" id="ARBA00022617"/>
    </source>
</evidence>
<comment type="cofactor">
    <cofactor evidence="1 9">
        <name>heme</name>
        <dbReference type="ChEBI" id="CHEBI:30413"/>
    </cofactor>
</comment>
<reference evidence="11" key="1">
    <citation type="submission" date="2023-03" db="EMBL/GenBank/DDBJ databases">
        <title>Massive genome expansion in bonnet fungi (Mycena s.s.) driven by repeated elements and novel gene families across ecological guilds.</title>
        <authorList>
            <consortium name="Lawrence Berkeley National Laboratory"/>
            <person name="Harder C.B."/>
            <person name="Miyauchi S."/>
            <person name="Viragh M."/>
            <person name="Kuo A."/>
            <person name="Thoen E."/>
            <person name="Andreopoulos B."/>
            <person name="Lu D."/>
            <person name="Skrede I."/>
            <person name="Drula E."/>
            <person name="Henrissat B."/>
            <person name="Morin E."/>
            <person name="Kohler A."/>
            <person name="Barry K."/>
            <person name="LaButti K."/>
            <person name="Morin E."/>
            <person name="Salamov A."/>
            <person name="Lipzen A."/>
            <person name="Mereny Z."/>
            <person name="Hegedus B."/>
            <person name="Baldrian P."/>
            <person name="Stursova M."/>
            <person name="Weitz H."/>
            <person name="Taylor A."/>
            <person name="Grigoriev I.V."/>
            <person name="Nagy L.G."/>
            <person name="Martin F."/>
            <person name="Kauserud H."/>
        </authorList>
    </citation>
    <scope>NUCLEOTIDE SEQUENCE</scope>
    <source>
        <strain evidence="11">CBHHK067</strain>
    </source>
</reference>
<dbReference type="CDD" id="cd11065">
    <property type="entry name" value="CYP64-like"/>
    <property type="match status" value="1"/>
</dbReference>
<evidence type="ECO:0000256" key="8">
    <source>
        <dbReference type="ARBA" id="ARBA00023033"/>
    </source>
</evidence>
<evidence type="ECO:0000256" key="7">
    <source>
        <dbReference type="ARBA" id="ARBA00023004"/>
    </source>
</evidence>
<dbReference type="EMBL" id="JARKIE010000742">
    <property type="protein sequence ID" value="KAJ7618949.1"/>
    <property type="molecule type" value="Genomic_DNA"/>
</dbReference>
<evidence type="ECO:0000256" key="2">
    <source>
        <dbReference type="ARBA" id="ARBA00005179"/>
    </source>
</evidence>
<dbReference type="PROSITE" id="PS00086">
    <property type="entry name" value="CYTOCHROME_P450"/>
    <property type="match status" value="1"/>
</dbReference>
<keyword evidence="12" id="KW-1185">Reference proteome</keyword>
<organism evidence="11 12">
    <name type="scientific">Mycena rosella</name>
    <name type="common">Pink bonnet</name>
    <name type="synonym">Agaricus rosellus</name>
    <dbReference type="NCBI Taxonomy" id="1033263"/>
    <lineage>
        <taxon>Eukaryota</taxon>
        <taxon>Fungi</taxon>
        <taxon>Dikarya</taxon>
        <taxon>Basidiomycota</taxon>
        <taxon>Agaricomycotina</taxon>
        <taxon>Agaricomycetes</taxon>
        <taxon>Agaricomycetidae</taxon>
        <taxon>Agaricales</taxon>
        <taxon>Marasmiineae</taxon>
        <taxon>Mycenaceae</taxon>
        <taxon>Mycena</taxon>
    </lineage>
</organism>
<evidence type="ECO:0000256" key="3">
    <source>
        <dbReference type="ARBA" id="ARBA00010617"/>
    </source>
</evidence>
<dbReference type="InterPro" id="IPR050364">
    <property type="entry name" value="Cytochrome_P450_fung"/>
</dbReference>
<gene>
    <name evidence="11" type="ORF">B0H17DRAFT_1340875</name>
</gene>
<keyword evidence="5 9" id="KW-0479">Metal-binding</keyword>
<dbReference type="PANTHER" id="PTHR46300">
    <property type="entry name" value="P450, PUTATIVE (EUROFUNG)-RELATED-RELATED"/>
    <property type="match status" value="1"/>
</dbReference>